<keyword evidence="1" id="KW-0732">Signal</keyword>
<dbReference type="Pfam" id="PF13715">
    <property type="entry name" value="CarbopepD_reg_2"/>
    <property type="match status" value="1"/>
</dbReference>
<dbReference type="InterPro" id="IPR041700">
    <property type="entry name" value="OMP_b-brl_3"/>
</dbReference>
<name>A0A918VV67_9FLAO</name>
<keyword evidence="4" id="KW-1185">Reference proteome</keyword>
<dbReference type="EMBL" id="BMXB01000001">
    <property type="protein sequence ID" value="GHA25857.1"/>
    <property type="molecule type" value="Genomic_DNA"/>
</dbReference>
<reference evidence="3" key="1">
    <citation type="journal article" date="2014" name="Int. J. Syst. Evol. Microbiol.">
        <title>Complete genome sequence of Corynebacterium casei LMG S-19264T (=DSM 44701T), isolated from a smear-ripened cheese.</title>
        <authorList>
            <consortium name="US DOE Joint Genome Institute (JGI-PGF)"/>
            <person name="Walter F."/>
            <person name="Albersmeier A."/>
            <person name="Kalinowski J."/>
            <person name="Ruckert C."/>
        </authorList>
    </citation>
    <scope>NUCLEOTIDE SEQUENCE</scope>
    <source>
        <strain evidence="3">KCTC 12719</strain>
    </source>
</reference>
<dbReference type="InterPro" id="IPR008969">
    <property type="entry name" value="CarboxyPept-like_regulatory"/>
</dbReference>
<evidence type="ECO:0000313" key="3">
    <source>
        <dbReference type="EMBL" id="GHA25857.1"/>
    </source>
</evidence>
<dbReference type="SUPFAM" id="SSF56935">
    <property type="entry name" value="Porins"/>
    <property type="match status" value="1"/>
</dbReference>
<evidence type="ECO:0000259" key="2">
    <source>
        <dbReference type="Pfam" id="PF14905"/>
    </source>
</evidence>
<evidence type="ECO:0000256" key="1">
    <source>
        <dbReference type="SAM" id="SignalP"/>
    </source>
</evidence>
<accession>A0A918VV67</accession>
<dbReference type="AlphaFoldDB" id="A0A918VV67"/>
<dbReference type="SUPFAM" id="SSF49464">
    <property type="entry name" value="Carboxypeptidase regulatory domain-like"/>
    <property type="match status" value="1"/>
</dbReference>
<comment type="caution">
    <text evidence="3">The sequence shown here is derived from an EMBL/GenBank/DDBJ whole genome shotgun (WGS) entry which is preliminary data.</text>
</comment>
<evidence type="ECO:0000313" key="4">
    <source>
        <dbReference type="Proteomes" id="UP000610456"/>
    </source>
</evidence>
<sequence>MKFYIFLYLSFLTFSATAQKFEITGKIVDQEEGFPLESATVFVERLSDSTLVSYTISDREGNFTIAGSDSSDSLRLAGSYAGYTPLNQIVVLNPRTKNIGAIEMAVATNELDEVTVVSNRSPVTVKTDTLEFNAASFNTRQDANLEDVMKKLPGVEVDAQGNITVNGKPVSRILVNGKEFFGNDPKIATKNLPKEIIDKIQVVDTKTKTEEFTGKAGNPDDKTINITIQEDKNRGYFARATAGGGTDERYELSGIGNYFKDELRVSALASSNNINSSGFSFDEVYDMMGRGGVRRMSFNSNGGFSINGNSFGTGGGITKSETAGFNFTNEWDEKYELNADYFFGRNDTETRSVVERETFLPEGTFFTNSVSSGNMVNDSHRANANFEVELDTLTRISIRPSLQINDGFSRRTRDSERTDPTNVVNTSTLDNEELHSTDFSNHIDFIKKFGSWGAYLQVDFRNRNSEQENQNNFFSERLFYEDDVLQSSDIRNQFIDEANETNEYTLGLTQRSVLRDKLFLDLSYEYRAENSSNERNVYDFNEETGSYTSFNETLSNAFEINSVKHIPNVGLNYEGTKWRTSFNVGLLNTSLDSENFIAENNLKKDFNNLYLSSNIRYEIKRGSSLYLYYNTDTNIPSIRQLQPVENITDPLNIITGNPDLDPTFSHRVNLGYHNFDFATRSGLSTYGSFTITQDQVVPFTVTEGLLSRTTYTNVDGGIDANLGSFYNKRYKKEQTEFSYRLGGNFGYGRQVGFTNLQKFNADRYSFRPSVRLGYNYNELVEFNPRYELSYVLTNYDINMGREEEFTNHTIGIEATTYWPENVVFGNDFSYNYFGNVAPGFDPTAILWNMSLGYQFLNDDATLKIKVYDLLNENVSTSRTTGQDFVEDRQELILEQYFMLSFTYKLSKFGGKDPNKGRGGVIRM</sequence>
<feature type="signal peptide" evidence="1">
    <location>
        <begin position="1"/>
        <end position="18"/>
    </location>
</feature>
<dbReference type="RefSeq" id="WP_189602947.1">
    <property type="nucleotide sequence ID" value="NZ_BMXB01000001.1"/>
</dbReference>
<proteinExistence type="predicted"/>
<dbReference type="Proteomes" id="UP000610456">
    <property type="component" value="Unassembled WGS sequence"/>
</dbReference>
<gene>
    <name evidence="3" type="ORF">GCM10007103_03890</name>
</gene>
<reference evidence="3" key="2">
    <citation type="submission" date="2020-09" db="EMBL/GenBank/DDBJ databases">
        <authorList>
            <person name="Sun Q."/>
            <person name="Kim S."/>
        </authorList>
    </citation>
    <scope>NUCLEOTIDE SEQUENCE</scope>
    <source>
        <strain evidence="3">KCTC 12719</strain>
    </source>
</reference>
<organism evidence="3 4">
    <name type="scientific">Salinimicrobium marinum</name>
    <dbReference type="NCBI Taxonomy" id="680283"/>
    <lineage>
        <taxon>Bacteria</taxon>
        <taxon>Pseudomonadati</taxon>
        <taxon>Bacteroidota</taxon>
        <taxon>Flavobacteriia</taxon>
        <taxon>Flavobacteriales</taxon>
        <taxon>Flavobacteriaceae</taxon>
        <taxon>Salinimicrobium</taxon>
    </lineage>
</organism>
<protein>
    <recommendedName>
        <fullName evidence="2">Outer membrane protein beta-barrel domain-containing protein</fullName>
    </recommendedName>
</protein>
<dbReference type="Pfam" id="PF14905">
    <property type="entry name" value="OMP_b-brl_3"/>
    <property type="match status" value="1"/>
</dbReference>
<feature type="chain" id="PRO_5037276322" description="Outer membrane protein beta-barrel domain-containing protein" evidence="1">
    <location>
        <begin position="19"/>
        <end position="923"/>
    </location>
</feature>
<feature type="domain" description="Outer membrane protein beta-barrel" evidence="2">
    <location>
        <begin position="447"/>
        <end position="903"/>
    </location>
</feature>